<keyword evidence="1" id="KW-0472">Membrane</keyword>
<dbReference type="AlphaFoldDB" id="A0A409X0Z8"/>
<evidence type="ECO:0000313" key="2">
    <source>
        <dbReference type="EMBL" id="PPQ84430.1"/>
    </source>
</evidence>
<protein>
    <submittedName>
        <fullName evidence="2">Uncharacterized protein</fullName>
    </submittedName>
</protein>
<feature type="transmembrane region" description="Helical" evidence="1">
    <location>
        <begin position="67"/>
        <end position="85"/>
    </location>
</feature>
<dbReference type="EMBL" id="NHYD01002874">
    <property type="protein sequence ID" value="PPQ84430.1"/>
    <property type="molecule type" value="Genomic_DNA"/>
</dbReference>
<organism evidence="2 3">
    <name type="scientific">Psilocybe cyanescens</name>
    <dbReference type="NCBI Taxonomy" id="93625"/>
    <lineage>
        <taxon>Eukaryota</taxon>
        <taxon>Fungi</taxon>
        <taxon>Dikarya</taxon>
        <taxon>Basidiomycota</taxon>
        <taxon>Agaricomycotina</taxon>
        <taxon>Agaricomycetes</taxon>
        <taxon>Agaricomycetidae</taxon>
        <taxon>Agaricales</taxon>
        <taxon>Agaricineae</taxon>
        <taxon>Strophariaceae</taxon>
        <taxon>Psilocybe</taxon>
    </lineage>
</organism>
<feature type="transmembrane region" description="Helical" evidence="1">
    <location>
        <begin position="171"/>
        <end position="192"/>
    </location>
</feature>
<keyword evidence="3" id="KW-1185">Reference proteome</keyword>
<sequence length="271" mass="30297">MFILSTADVALTMRILGHDIVYLLDPNKHLQIERLLVDKLLLFVTNNFIADLILLYRCYMVWGRSKYILIGASFLVLADTLWGYLGMGGPSVALPQTTLLPLYVWSIFGINVIMTTVTVGRIFWVSRVASSFTGPGQLQSYSTAMTILVESSLIYSTCILIYILFPSESPYRLVMVIICMRLVAIMPTLLIVQVGLGRVIREADVTNTMSEFEGNSPSVILDTLITSMQGGDRSSFIFRPHLVDEEAQDAFQETTDTVFTKMAPDRQNATQ</sequence>
<proteinExistence type="predicted"/>
<dbReference type="OrthoDB" id="3019750at2759"/>
<comment type="caution">
    <text evidence="2">The sequence shown here is derived from an EMBL/GenBank/DDBJ whole genome shotgun (WGS) entry which is preliminary data.</text>
</comment>
<keyword evidence="1" id="KW-0812">Transmembrane</keyword>
<feature type="transmembrane region" description="Helical" evidence="1">
    <location>
        <begin position="145"/>
        <end position="165"/>
    </location>
</feature>
<dbReference type="InParanoid" id="A0A409X0Z8"/>
<keyword evidence="1" id="KW-1133">Transmembrane helix</keyword>
<name>A0A409X0Z8_PSICY</name>
<evidence type="ECO:0000256" key="1">
    <source>
        <dbReference type="SAM" id="Phobius"/>
    </source>
</evidence>
<evidence type="ECO:0000313" key="3">
    <source>
        <dbReference type="Proteomes" id="UP000283269"/>
    </source>
</evidence>
<dbReference type="Proteomes" id="UP000283269">
    <property type="component" value="Unassembled WGS sequence"/>
</dbReference>
<accession>A0A409X0Z8</accession>
<feature type="transmembrane region" description="Helical" evidence="1">
    <location>
        <begin position="105"/>
        <end position="124"/>
    </location>
</feature>
<gene>
    <name evidence="2" type="ORF">CVT25_011257</name>
</gene>
<reference evidence="2 3" key="1">
    <citation type="journal article" date="2018" name="Evol. Lett.">
        <title>Horizontal gene cluster transfer increased hallucinogenic mushroom diversity.</title>
        <authorList>
            <person name="Reynolds H.T."/>
            <person name="Vijayakumar V."/>
            <person name="Gluck-Thaler E."/>
            <person name="Korotkin H.B."/>
            <person name="Matheny P.B."/>
            <person name="Slot J.C."/>
        </authorList>
    </citation>
    <scope>NUCLEOTIDE SEQUENCE [LARGE SCALE GENOMIC DNA]</scope>
    <source>
        <strain evidence="2 3">2631</strain>
    </source>
</reference>